<keyword evidence="3" id="KW-1185">Reference proteome</keyword>
<feature type="region of interest" description="Disordered" evidence="1">
    <location>
        <begin position="1"/>
        <end position="69"/>
    </location>
</feature>
<comment type="caution">
    <text evidence="2">The sequence shown here is derived from an EMBL/GenBank/DDBJ whole genome shotgun (WGS) entry which is preliminary data.</text>
</comment>
<evidence type="ECO:0000313" key="3">
    <source>
        <dbReference type="Proteomes" id="UP000504882"/>
    </source>
</evidence>
<dbReference type="Proteomes" id="UP000504882">
    <property type="component" value="Unassembled WGS sequence"/>
</dbReference>
<evidence type="ECO:0000313" key="2">
    <source>
        <dbReference type="EMBL" id="TDE88817.1"/>
    </source>
</evidence>
<name>A0ABY2E0S0_9MICO</name>
<feature type="compositionally biased region" description="Low complexity" evidence="1">
    <location>
        <begin position="11"/>
        <end position="27"/>
    </location>
</feature>
<feature type="compositionally biased region" description="Low complexity" evidence="1">
    <location>
        <begin position="41"/>
        <end position="61"/>
    </location>
</feature>
<gene>
    <name evidence="2" type="ORF">EXU48_22275</name>
</gene>
<sequence>MGRHVREGVEVDAVPEAPEAPEAQSADEATEASDAAEDVADPAQTGPAAGGADDTAADVQVSSPDDPEV</sequence>
<accession>A0ABY2E0S0</accession>
<evidence type="ECO:0000256" key="1">
    <source>
        <dbReference type="SAM" id="MobiDB-lite"/>
    </source>
</evidence>
<dbReference type="EMBL" id="SMNA01000015">
    <property type="protein sequence ID" value="TDE88817.1"/>
    <property type="molecule type" value="Genomic_DNA"/>
</dbReference>
<feature type="compositionally biased region" description="Acidic residues" evidence="1">
    <location>
        <begin position="28"/>
        <end position="40"/>
    </location>
</feature>
<dbReference type="RefSeq" id="WP_133109901.1">
    <property type="nucleotide sequence ID" value="NZ_SMNA01000015.1"/>
</dbReference>
<protein>
    <submittedName>
        <fullName evidence="2">Uncharacterized protein</fullName>
    </submittedName>
</protein>
<reference evidence="2 3" key="1">
    <citation type="submission" date="2019-03" db="EMBL/GenBank/DDBJ databases">
        <title>Genomic features of bacteria from cold environments.</title>
        <authorList>
            <person name="Shen L."/>
        </authorList>
    </citation>
    <scope>NUCLEOTIDE SEQUENCE [LARGE SCALE GENOMIC DNA]</scope>
    <source>
        <strain evidence="3">T3246-1</strain>
    </source>
</reference>
<organism evidence="2 3">
    <name type="scientific">Occultella glacieicola</name>
    <dbReference type="NCBI Taxonomy" id="2518684"/>
    <lineage>
        <taxon>Bacteria</taxon>
        <taxon>Bacillati</taxon>
        <taxon>Actinomycetota</taxon>
        <taxon>Actinomycetes</taxon>
        <taxon>Micrococcales</taxon>
        <taxon>Ruaniaceae</taxon>
        <taxon>Occultella</taxon>
    </lineage>
</organism>
<proteinExistence type="predicted"/>